<keyword evidence="6 14" id="KW-0106">Calcium</keyword>
<comment type="function">
    <text evidence="13 14">May play the central regulatory role in sporulation. It may be an element of the effector pathway responsible for the activation of sporulation genes in response to nutritional stress. Spo0A may act in concert with spo0H (a sigma factor) to control the expression of some genes that are critical to the sporulation process.</text>
</comment>
<dbReference type="InterPro" id="IPR016032">
    <property type="entry name" value="Sig_transdc_resp-reg_C-effctor"/>
</dbReference>
<keyword evidence="18" id="KW-1185">Reference proteome</keyword>
<evidence type="ECO:0000256" key="6">
    <source>
        <dbReference type="ARBA" id="ARBA00022837"/>
    </source>
</evidence>
<dbReference type="InterPro" id="IPR012052">
    <property type="entry name" value="Spore_0_A"/>
</dbReference>
<evidence type="ECO:0000256" key="12">
    <source>
        <dbReference type="ARBA" id="ARBA00023163"/>
    </source>
</evidence>
<organism evidence="17 18">
    <name type="scientific">Ventrimonas faecis</name>
    <dbReference type="NCBI Taxonomy" id="3133170"/>
    <lineage>
        <taxon>Bacteria</taxon>
        <taxon>Bacillati</taxon>
        <taxon>Bacillota</taxon>
        <taxon>Clostridia</taxon>
        <taxon>Lachnospirales</taxon>
        <taxon>Lachnospiraceae</taxon>
        <taxon>Ventrimonas</taxon>
    </lineage>
</organism>
<dbReference type="Proteomes" id="UP001437460">
    <property type="component" value="Unassembled WGS sequence"/>
</dbReference>
<evidence type="ECO:0000256" key="3">
    <source>
        <dbReference type="ARBA" id="ARBA00022490"/>
    </source>
</evidence>
<keyword evidence="10 14" id="KW-0238">DNA-binding</keyword>
<dbReference type="Pfam" id="PF08769">
    <property type="entry name" value="Spo0A_C"/>
    <property type="match status" value="1"/>
</dbReference>
<keyword evidence="8 14" id="KW-0902">Two-component regulatory system</keyword>
<feature type="domain" description="Response regulatory" evidence="16">
    <location>
        <begin position="5"/>
        <end position="124"/>
    </location>
</feature>
<gene>
    <name evidence="17" type="primary">spo0A</name>
    <name evidence="17" type="ORF">WMO41_00275</name>
</gene>
<evidence type="ECO:0000256" key="10">
    <source>
        <dbReference type="ARBA" id="ARBA00023125"/>
    </source>
</evidence>
<keyword evidence="14" id="KW-0479">Metal-binding</keyword>
<evidence type="ECO:0000259" key="16">
    <source>
        <dbReference type="PROSITE" id="PS50110"/>
    </source>
</evidence>
<evidence type="ECO:0000256" key="13">
    <source>
        <dbReference type="ARBA" id="ARBA00024867"/>
    </source>
</evidence>
<comment type="caution">
    <text evidence="17">The sequence shown here is derived from an EMBL/GenBank/DDBJ whole genome shotgun (WGS) entry which is preliminary data.</text>
</comment>
<evidence type="ECO:0000256" key="4">
    <source>
        <dbReference type="ARBA" id="ARBA00022491"/>
    </source>
</evidence>
<dbReference type="SUPFAM" id="SSF52172">
    <property type="entry name" value="CheY-like"/>
    <property type="match status" value="1"/>
</dbReference>
<dbReference type="InterPro" id="IPR014879">
    <property type="entry name" value="Spo0A_C"/>
</dbReference>
<keyword evidence="3 14" id="KW-0963">Cytoplasm</keyword>
<accession>A0ABV1HH33</accession>
<evidence type="ECO:0000256" key="5">
    <source>
        <dbReference type="ARBA" id="ARBA00022553"/>
    </source>
</evidence>
<evidence type="ECO:0000256" key="7">
    <source>
        <dbReference type="ARBA" id="ARBA00022969"/>
    </source>
</evidence>
<feature type="modified residue" description="4-aspartylphosphate" evidence="15">
    <location>
        <position position="56"/>
    </location>
</feature>
<dbReference type="Gene3D" id="1.10.10.10">
    <property type="entry name" value="Winged helix-like DNA-binding domain superfamily/Winged helix DNA-binding domain"/>
    <property type="match status" value="1"/>
</dbReference>
<evidence type="ECO:0000313" key="17">
    <source>
        <dbReference type="EMBL" id="MEQ2561625.1"/>
    </source>
</evidence>
<sequence>MVELNIAIAEDNPLMLELLGSILEEEDGFHVVGKADNGEDAYQMIMDKKPDIVLLDVIMPKLDGITVLEKVRAANSGKDMPAVIMVTAAGNETVASAAFRNGASYYILKPFDREVLLDKIRLVAQERLRTKMVSVVREKPADTYMNKGDYIHQNLEDDVTQLLHEIGIPAHIKGYQYLRDAITISVEEKEMLVSVTKVLYPAIAKKHGTTASRVERAIRHAIEVAWSRGQLEMIDEIFGYTVNSGKGKPTNSEFIALITDKIRLDYKRAL</sequence>
<dbReference type="EMBL" id="JBBMFJ010000001">
    <property type="protein sequence ID" value="MEQ2561625.1"/>
    <property type="molecule type" value="Genomic_DNA"/>
</dbReference>
<keyword evidence="9 14" id="KW-0805">Transcription regulation</keyword>
<name>A0ABV1HH33_9FIRM</name>
<dbReference type="InterPro" id="IPR011006">
    <property type="entry name" value="CheY-like_superfamily"/>
</dbReference>
<evidence type="ECO:0000256" key="1">
    <source>
        <dbReference type="ARBA" id="ARBA00004496"/>
    </source>
</evidence>
<comment type="cofactor">
    <cofactor evidence="14">
        <name>Ca(2+)</name>
        <dbReference type="ChEBI" id="CHEBI:29108"/>
    </cofactor>
    <text evidence="14">Binds 1 Ca(2+) ion per subunit.</text>
</comment>
<dbReference type="SUPFAM" id="SSF46894">
    <property type="entry name" value="C-terminal effector domain of the bipartite response regulators"/>
    <property type="match status" value="1"/>
</dbReference>
<keyword evidence="7 14" id="KW-0749">Sporulation</keyword>
<evidence type="ECO:0000256" key="15">
    <source>
        <dbReference type="PROSITE-ProRule" id="PRU00169"/>
    </source>
</evidence>
<keyword evidence="5 15" id="KW-0597">Phosphoprotein</keyword>
<dbReference type="PANTHER" id="PTHR48111:SF1">
    <property type="entry name" value="TWO-COMPONENT RESPONSE REGULATOR ORR33"/>
    <property type="match status" value="1"/>
</dbReference>
<protein>
    <recommendedName>
        <fullName evidence="2 14">Stage 0 sporulation protein A homolog</fullName>
    </recommendedName>
</protein>
<evidence type="ECO:0000256" key="8">
    <source>
        <dbReference type="ARBA" id="ARBA00023012"/>
    </source>
</evidence>
<dbReference type="PROSITE" id="PS50110">
    <property type="entry name" value="RESPONSE_REGULATORY"/>
    <property type="match status" value="1"/>
</dbReference>
<dbReference type="NCBIfam" id="TIGR02875">
    <property type="entry name" value="spore_0_A"/>
    <property type="match status" value="1"/>
</dbReference>
<evidence type="ECO:0000256" key="11">
    <source>
        <dbReference type="ARBA" id="ARBA00023159"/>
    </source>
</evidence>
<dbReference type="RefSeq" id="WP_349228089.1">
    <property type="nucleotide sequence ID" value="NZ_JBBMFJ010000001.1"/>
</dbReference>
<evidence type="ECO:0000256" key="2">
    <source>
        <dbReference type="ARBA" id="ARBA00018672"/>
    </source>
</evidence>
<dbReference type="InterPro" id="IPR039420">
    <property type="entry name" value="WalR-like"/>
</dbReference>
<keyword evidence="4 14" id="KW-0678">Repressor</keyword>
<dbReference type="PANTHER" id="PTHR48111">
    <property type="entry name" value="REGULATOR OF RPOS"/>
    <property type="match status" value="1"/>
</dbReference>
<dbReference type="PIRSF" id="PIRSF002937">
    <property type="entry name" value="Res_reg_Spo0A"/>
    <property type="match status" value="1"/>
</dbReference>
<dbReference type="Gene3D" id="3.40.50.2300">
    <property type="match status" value="1"/>
</dbReference>
<reference evidence="17 18" key="1">
    <citation type="submission" date="2024-03" db="EMBL/GenBank/DDBJ databases">
        <title>Human intestinal bacterial collection.</title>
        <authorList>
            <person name="Pauvert C."/>
            <person name="Hitch T.C.A."/>
            <person name="Clavel T."/>
        </authorList>
    </citation>
    <scope>NUCLEOTIDE SEQUENCE [LARGE SCALE GENOMIC DNA]</scope>
    <source>
        <strain evidence="17 18">CLA-AP-H27</strain>
    </source>
</reference>
<proteinExistence type="predicted"/>
<keyword evidence="11 14" id="KW-0010">Activator</keyword>
<dbReference type="SMART" id="SM00448">
    <property type="entry name" value="REC"/>
    <property type="match status" value="1"/>
</dbReference>
<evidence type="ECO:0000256" key="14">
    <source>
        <dbReference type="PIRNR" id="PIRNR002937"/>
    </source>
</evidence>
<dbReference type="Pfam" id="PF00072">
    <property type="entry name" value="Response_reg"/>
    <property type="match status" value="1"/>
</dbReference>
<evidence type="ECO:0000256" key="9">
    <source>
        <dbReference type="ARBA" id="ARBA00023015"/>
    </source>
</evidence>
<comment type="subcellular location">
    <subcellularLocation>
        <location evidence="1 14">Cytoplasm</location>
    </subcellularLocation>
</comment>
<evidence type="ECO:0000313" key="18">
    <source>
        <dbReference type="Proteomes" id="UP001437460"/>
    </source>
</evidence>
<dbReference type="InterPro" id="IPR001789">
    <property type="entry name" value="Sig_transdc_resp-reg_receiver"/>
</dbReference>
<dbReference type="InterPro" id="IPR036388">
    <property type="entry name" value="WH-like_DNA-bd_sf"/>
</dbReference>
<keyword evidence="12 14" id="KW-0804">Transcription</keyword>